<keyword evidence="10" id="KW-0325">Glycoprotein</keyword>
<dbReference type="Gene3D" id="1.20.1070.10">
    <property type="entry name" value="Rhodopsin 7-helix transmembrane proteins"/>
    <property type="match status" value="1"/>
</dbReference>
<gene>
    <name evidence="15" type="ORF">NTEN_LOCUS4677</name>
    <name evidence="16" type="ORF">NTEN_LOCUS4680</name>
</gene>
<protein>
    <recommendedName>
        <fullName evidence="14">G-protein coupled receptors family 1 profile domain-containing protein</fullName>
    </recommendedName>
</protein>
<keyword evidence="11" id="KW-0807">Transducer</keyword>
<sequence length="185" mass="20761">MSYVLPLLMIVCLYIMMLVRLWGGSAPGGRCSVESRRGKRRVTRMVLVVVAIFAICWCPIQHYFSREAEVCNHSHHETKPLRWAGRRYFALWRCICGLGHPIARGTILSDLMGSPLRPEWSRASGIAALPFTLMYIAEGRGSLKGWRATGARTRKERPPVPPHRAASHMTNGPYSYASREAGPRG</sequence>
<feature type="region of interest" description="Disordered" evidence="12">
    <location>
        <begin position="149"/>
        <end position="185"/>
    </location>
</feature>
<evidence type="ECO:0000256" key="7">
    <source>
        <dbReference type="ARBA" id="ARBA00023136"/>
    </source>
</evidence>
<organism evidence="16 17">
    <name type="scientific">Nesidiocoris tenuis</name>
    <dbReference type="NCBI Taxonomy" id="355587"/>
    <lineage>
        <taxon>Eukaryota</taxon>
        <taxon>Metazoa</taxon>
        <taxon>Ecdysozoa</taxon>
        <taxon>Arthropoda</taxon>
        <taxon>Hexapoda</taxon>
        <taxon>Insecta</taxon>
        <taxon>Pterygota</taxon>
        <taxon>Neoptera</taxon>
        <taxon>Paraneoptera</taxon>
        <taxon>Hemiptera</taxon>
        <taxon>Heteroptera</taxon>
        <taxon>Panheteroptera</taxon>
        <taxon>Cimicomorpha</taxon>
        <taxon>Miridae</taxon>
        <taxon>Dicyphina</taxon>
        <taxon>Nesidiocoris</taxon>
    </lineage>
</organism>
<evidence type="ECO:0000313" key="15">
    <source>
        <dbReference type="EMBL" id="CAA9998394.1"/>
    </source>
</evidence>
<evidence type="ECO:0000259" key="14">
    <source>
        <dbReference type="PROSITE" id="PS50262"/>
    </source>
</evidence>
<dbReference type="SUPFAM" id="SSF81321">
    <property type="entry name" value="Family A G protein-coupled receptor-like"/>
    <property type="match status" value="1"/>
</dbReference>
<evidence type="ECO:0000256" key="12">
    <source>
        <dbReference type="SAM" id="MobiDB-lite"/>
    </source>
</evidence>
<keyword evidence="6" id="KW-0297">G-protein coupled receptor</keyword>
<evidence type="ECO:0000256" key="4">
    <source>
        <dbReference type="ARBA" id="ARBA00022692"/>
    </source>
</evidence>
<evidence type="ECO:0000313" key="16">
    <source>
        <dbReference type="EMBL" id="CAA9998397.1"/>
    </source>
</evidence>
<evidence type="ECO:0000256" key="6">
    <source>
        <dbReference type="ARBA" id="ARBA00023040"/>
    </source>
</evidence>
<dbReference type="EMBL" id="CADCXU010007016">
    <property type="protein sequence ID" value="CAA9998397.1"/>
    <property type="molecule type" value="Genomic_DNA"/>
</dbReference>
<evidence type="ECO:0000256" key="5">
    <source>
        <dbReference type="ARBA" id="ARBA00022989"/>
    </source>
</evidence>
<evidence type="ECO:0000256" key="10">
    <source>
        <dbReference type="ARBA" id="ARBA00023180"/>
    </source>
</evidence>
<dbReference type="GO" id="GO:0004930">
    <property type="term" value="F:G protein-coupled receptor activity"/>
    <property type="evidence" value="ECO:0007669"/>
    <property type="project" value="UniProtKB-KW"/>
</dbReference>
<name>A0A6H5G750_9HEMI</name>
<keyword evidence="9" id="KW-0675">Receptor</keyword>
<keyword evidence="7 13" id="KW-0472">Membrane</keyword>
<evidence type="ECO:0000256" key="2">
    <source>
        <dbReference type="ARBA" id="ARBA00010663"/>
    </source>
</evidence>
<dbReference type="InterPro" id="IPR000276">
    <property type="entry name" value="GPCR_Rhodpsn"/>
</dbReference>
<evidence type="ECO:0000256" key="8">
    <source>
        <dbReference type="ARBA" id="ARBA00023157"/>
    </source>
</evidence>
<dbReference type="OrthoDB" id="5987936at2759"/>
<dbReference type="PANTHER" id="PTHR45695:SF23">
    <property type="entry name" value="GALANIN-LIKE G-PROTEIN COUPLED RECEPTOR NPR-9"/>
    <property type="match status" value="1"/>
</dbReference>
<keyword evidence="17" id="KW-1185">Reference proteome</keyword>
<dbReference type="AlphaFoldDB" id="A0A6H5G750"/>
<dbReference type="Pfam" id="PF00001">
    <property type="entry name" value="7tm_1"/>
    <property type="match status" value="1"/>
</dbReference>
<keyword evidence="5 13" id="KW-1133">Transmembrane helix</keyword>
<keyword evidence="8" id="KW-1015">Disulfide bond</keyword>
<comment type="similarity">
    <text evidence="2">Belongs to the G-protein coupled receptor 1 family.</text>
</comment>
<feature type="domain" description="G-protein coupled receptors family 1 profile" evidence="14">
    <location>
        <begin position="1"/>
        <end position="60"/>
    </location>
</feature>
<evidence type="ECO:0000256" key="11">
    <source>
        <dbReference type="ARBA" id="ARBA00023224"/>
    </source>
</evidence>
<keyword evidence="4 13" id="KW-0812">Transmembrane</keyword>
<keyword evidence="3" id="KW-1003">Cell membrane</keyword>
<evidence type="ECO:0000256" key="13">
    <source>
        <dbReference type="SAM" id="Phobius"/>
    </source>
</evidence>
<evidence type="ECO:0000256" key="3">
    <source>
        <dbReference type="ARBA" id="ARBA00022475"/>
    </source>
</evidence>
<dbReference type="PANTHER" id="PTHR45695">
    <property type="entry name" value="LEUCOKININ RECEPTOR-RELATED"/>
    <property type="match status" value="1"/>
</dbReference>
<evidence type="ECO:0000256" key="1">
    <source>
        <dbReference type="ARBA" id="ARBA00004651"/>
    </source>
</evidence>
<feature type="transmembrane region" description="Helical" evidence="13">
    <location>
        <begin position="6"/>
        <end position="23"/>
    </location>
</feature>
<proteinExistence type="inferred from homology"/>
<evidence type="ECO:0000313" key="17">
    <source>
        <dbReference type="Proteomes" id="UP000479000"/>
    </source>
</evidence>
<dbReference type="PROSITE" id="PS50262">
    <property type="entry name" value="G_PROTEIN_RECEP_F1_2"/>
    <property type="match status" value="1"/>
</dbReference>
<dbReference type="InterPro" id="IPR017452">
    <property type="entry name" value="GPCR_Rhodpsn_7TM"/>
</dbReference>
<accession>A0A6H5G750</accession>
<dbReference type="Proteomes" id="UP000479000">
    <property type="component" value="Unassembled WGS sequence"/>
</dbReference>
<reference evidence="16 17" key="1">
    <citation type="submission" date="2020-02" db="EMBL/GenBank/DDBJ databases">
        <authorList>
            <person name="Ferguson B K."/>
        </authorList>
    </citation>
    <scope>NUCLEOTIDE SEQUENCE [LARGE SCALE GENOMIC DNA]</scope>
</reference>
<feature type="transmembrane region" description="Helical" evidence="13">
    <location>
        <begin position="44"/>
        <end position="64"/>
    </location>
</feature>
<evidence type="ECO:0000256" key="9">
    <source>
        <dbReference type="ARBA" id="ARBA00023170"/>
    </source>
</evidence>
<comment type="subcellular location">
    <subcellularLocation>
        <location evidence="1">Cell membrane</location>
        <topology evidence="1">Multi-pass membrane protein</topology>
    </subcellularLocation>
</comment>
<dbReference type="EMBL" id="CADCXU010007015">
    <property type="protein sequence ID" value="CAA9998394.1"/>
    <property type="molecule type" value="Genomic_DNA"/>
</dbReference>
<dbReference type="GO" id="GO:0005886">
    <property type="term" value="C:plasma membrane"/>
    <property type="evidence" value="ECO:0007669"/>
    <property type="project" value="UniProtKB-SubCell"/>
</dbReference>